<keyword evidence="5" id="KW-0560">Oxidoreductase</keyword>
<keyword evidence="6" id="KW-0408">Iron</keyword>
<evidence type="ECO:0000313" key="10">
    <source>
        <dbReference type="EMBL" id="KAL1598544.1"/>
    </source>
</evidence>
<dbReference type="InterPro" id="IPR036851">
    <property type="entry name" value="Chloroperoxidase-like_sf"/>
</dbReference>
<gene>
    <name evidence="10" type="ORF">SLS59_006831</name>
</gene>
<feature type="domain" description="Heme haloperoxidase family profile" evidence="9">
    <location>
        <begin position="25"/>
        <end position="238"/>
    </location>
</feature>
<dbReference type="Pfam" id="PF01328">
    <property type="entry name" value="Peroxidase_2"/>
    <property type="match status" value="1"/>
</dbReference>
<evidence type="ECO:0000256" key="7">
    <source>
        <dbReference type="ARBA" id="ARBA00025795"/>
    </source>
</evidence>
<dbReference type="Proteomes" id="UP001521222">
    <property type="component" value="Unassembled WGS sequence"/>
</dbReference>
<evidence type="ECO:0000256" key="8">
    <source>
        <dbReference type="SAM" id="SignalP"/>
    </source>
</evidence>
<organism evidence="10 11">
    <name type="scientific">Nothophoma quercina</name>
    <dbReference type="NCBI Taxonomy" id="749835"/>
    <lineage>
        <taxon>Eukaryota</taxon>
        <taxon>Fungi</taxon>
        <taxon>Dikarya</taxon>
        <taxon>Ascomycota</taxon>
        <taxon>Pezizomycotina</taxon>
        <taxon>Dothideomycetes</taxon>
        <taxon>Pleosporomycetidae</taxon>
        <taxon>Pleosporales</taxon>
        <taxon>Pleosporineae</taxon>
        <taxon>Didymellaceae</taxon>
        <taxon>Nothophoma</taxon>
    </lineage>
</organism>
<feature type="signal peptide" evidence="8">
    <location>
        <begin position="1"/>
        <end position="17"/>
    </location>
</feature>
<keyword evidence="2" id="KW-0575">Peroxidase</keyword>
<dbReference type="Gene3D" id="1.10.489.10">
    <property type="entry name" value="Chloroperoxidase-like"/>
    <property type="match status" value="1"/>
</dbReference>
<comment type="similarity">
    <text evidence="7">Belongs to the chloroperoxidase family.</text>
</comment>
<dbReference type="EMBL" id="JAKIXB020000022">
    <property type="protein sequence ID" value="KAL1598544.1"/>
    <property type="molecule type" value="Genomic_DNA"/>
</dbReference>
<keyword evidence="3" id="KW-0349">Heme</keyword>
<evidence type="ECO:0000256" key="1">
    <source>
        <dbReference type="ARBA" id="ARBA00001970"/>
    </source>
</evidence>
<keyword evidence="4" id="KW-0479">Metal-binding</keyword>
<accession>A0ABR3R334</accession>
<keyword evidence="11" id="KW-1185">Reference proteome</keyword>
<evidence type="ECO:0000256" key="6">
    <source>
        <dbReference type="ARBA" id="ARBA00023004"/>
    </source>
</evidence>
<evidence type="ECO:0000256" key="3">
    <source>
        <dbReference type="ARBA" id="ARBA00022617"/>
    </source>
</evidence>
<evidence type="ECO:0000313" key="11">
    <source>
        <dbReference type="Proteomes" id="UP001521222"/>
    </source>
</evidence>
<comment type="cofactor">
    <cofactor evidence="1">
        <name>heme b</name>
        <dbReference type="ChEBI" id="CHEBI:60344"/>
    </cofactor>
</comment>
<dbReference type="SUPFAM" id="SSF47571">
    <property type="entry name" value="Cloroperoxidase"/>
    <property type="match status" value="1"/>
</dbReference>
<sequence length="265" mass="29117">MKQNVLLLAATASLASGRPQYGTPNPHEWIPGGPDDFRGPCPMLNTLTNHGFLPRNGRNFTKTNVIKGLSDGLNFDATLAGIMWERAIIANPEPNATFFTLEQLNVHNVLEHDASLSRTDAAFGNNHVCNQTVFDTSKGWWTDETVTAEQLAHSKIFRQLVSRASNPDYTFSASTEEFSLGEVAAPIIVFGDTKAGTVAKELMVYFFENERLPEELGWSKKNESITLQTILAATEIVRKATSLLTGNATASADPHKRRNLHSGLF</sequence>
<evidence type="ECO:0000256" key="5">
    <source>
        <dbReference type="ARBA" id="ARBA00023002"/>
    </source>
</evidence>
<feature type="chain" id="PRO_5045280652" description="Heme haloperoxidase family profile domain-containing protein" evidence="8">
    <location>
        <begin position="18"/>
        <end position="265"/>
    </location>
</feature>
<evidence type="ECO:0000256" key="4">
    <source>
        <dbReference type="ARBA" id="ARBA00022723"/>
    </source>
</evidence>
<evidence type="ECO:0000259" key="9">
    <source>
        <dbReference type="PROSITE" id="PS51405"/>
    </source>
</evidence>
<protein>
    <recommendedName>
        <fullName evidence="9">Heme haloperoxidase family profile domain-containing protein</fullName>
    </recommendedName>
</protein>
<name>A0ABR3R334_9PLEO</name>
<dbReference type="PROSITE" id="PS51405">
    <property type="entry name" value="HEME_HALOPEROXIDASE"/>
    <property type="match status" value="1"/>
</dbReference>
<proteinExistence type="inferred from homology"/>
<dbReference type="InterPro" id="IPR000028">
    <property type="entry name" value="Chloroperoxidase"/>
</dbReference>
<evidence type="ECO:0000256" key="2">
    <source>
        <dbReference type="ARBA" id="ARBA00022559"/>
    </source>
</evidence>
<reference evidence="10 11" key="1">
    <citation type="submission" date="2024-02" db="EMBL/GenBank/DDBJ databases">
        <title>De novo assembly and annotation of 12 fungi associated with fruit tree decline syndrome in Ontario, Canada.</title>
        <authorList>
            <person name="Sulman M."/>
            <person name="Ellouze W."/>
            <person name="Ilyukhin E."/>
        </authorList>
    </citation>
    <scope>NUCLEOTIDE SEQUENCE [LARGE SCALE GENOMIC DNA]</scope>
    <source>
        <strain evidence="10 11">M97-236</strain>
    </source>
</reference>
<keyword evidence="8" id="KW-0732">Signal</keyword>
<dbReference type="PANTHER" id="PTHR33577:SF7">
    <property type="entry name" value="HEME HALOPEROXIDASE FAMILY PROFILE DOMAIN-CONTAINING PROTEIN"/>
    <property type="match status" value="1"/>
</dbReference>
<comment type="caution">
    <text evidence="10">The sequence shown here is derived from an EMBL/GenBank/DDBJ whole genome shotgun (WGS) entry which is preliminary data.</text>
</comment>
<dbReference type="PANTHER" id="PTHR33577">
    <property type="entry name" value="STERIGMATOCYSTIN BIOSYNTHESIS PEROXIDASE STCC-RELATED"/>
    <property type="match status" value="1"/>
</dbReference>